<dbReference type="GO" id="GO:0003991">
    <property type="term" value="F:acetylglutamate kinase activity"/>
    <property type="evidence" value="ECO:0007669"/>
    <property type="project" value="UniProtKB-UniRule"/>
</dbReference>
<dbReference type="HOGENOM" id="CLU_053680_1_0_9"/>
<dbReference type="InterPro" id="IPR037528">
    <property type="entry name" value="ArgB"/>
</dbReference>
<dbReference type="EC" id="2.7.2.8" evidence="9"/>
<feature type="binding site" evidence="9">
    <location>
        <begin position="40"/>
        <end position="41"/>
    </location>
    <ligand>
        <name>substrate</name>
    </ligand>
</feature>
<keyword evidence="6 9" id="KW-0418">Kinase</keyword>
<keyword evidence="5 9" id="KW-0547">Nucleotide-binding</keyword>
<keyword evidence="2 9" id="KW-0055">Arginine biosynthesis</keyword>
<keyword evidence="4 9" id="KW-0808">Transferase</keyword>
<dbReference type="Proteomes" id="UP000003455">
    <property type="component" value="Chromosome"/>
</dbReference>
<evidence type="ECO:0000256" key="9">
    <source>
        <dbReference type="HAMAP-Rule" id="MF_00082"/>
    </source>
</evidence>
<evidence type="ECO:0000256" key="6">
    <source>
        <dbReference type="ARBA" id="ARBA00022777"/>
    </source>
</evidence>
<dbReference type="GO" id="GO:0005524">
    <property type="term" value="F:ATP binding"/>
    <property type="evidence" value="ECO:0007669"/>
    <property type="project" value="UniProtKB-UniRule"/>
</dbReference>
<proteinExistence type="inferred from homology"/>
<dbReference type="Pfam" id="PF00696">
    <property type="entry name" value="AA_kinase"/>
    <property type="match status" value="1"/>
</dbReference>
<feature type="binding site" evidence="9">
    <location>
        <position position="62"/>
    </location>
    <ligand>
        <name>substrate</name>
    </ligand>
</feature>
<comment type="caution">
    <text evidence="11">The sequence shown here is derived from an EMBL/GenBank/DDBJ whole genome shotgun (WGS) entry which is preliminary data.</text>
</comment>
<dbReference type="SMR" id="A0A0E1XKJ0"/>
<gene>
    <name evidence="9 11" type="primary">argB</name>
    <name evidence="11" type="ORF">HMPREF0769_10298</name>
</gene>
<evidence type="ECO:0000256" key="4">
    <source>
        <dbReference type="ARBA" id="ARBA00022679"/>
    </source>
</evidence>
<comment type="catalytic activity">
    <reaction evidence="8 9">
        <text>N-acetyl-L-glutamate + ATP = N-acetyl-L-glutamyl 5-phosphate + ADP</text>
        <dbReference type="Rhea" id="RHEA:14629"/>
        <dbReference type="ChEBI" id="CHEBI:30616"/>
        <dbReference type="ChEBI" id="CHEBI:44337"/>
        <dbReference type="ChEBI" id="CHEBI:57936"/>
        <dbReference type="ChEBI" id="CHEBI:456216"/>
        <dbReference type="EC" id="2.7.2.8"/>
    </reaction>
</comment>
<dbReference type="PIRSF" id="PIRSF000728">
    <property type="entry name" value="NAGK"/>
    <property type="match status" value="1"/>
</dbReference>
<dbReference type="InterPro" id="IPR036393">
    <property type="entry name" value="AceGlu_kinase-like_sf"/>
</dbReference>
<feature type="binding site" evidence="9">
    <location>
        <position position="154"/>
    </location>
    <ligand>
        <name>substrate</name>
    </ligand>
</feature>
<evidence type="ECO:0000256" key="1">
    <source>
        <dbReference type="ARBA" id="ARBA00004828"/>
    </source>
</evidence>
<dbReference type="SUPFAM" id="SSF53633">
    <property type="entry name" value="Carbamate kinase-like"/>
    <property type="match status" value="1"/>
</dbReference>
<dbReference type="PANTHER" id="PTHR23342:SF0">
    <property type="entry name" value="N-ACETYLGLUTAMATE SYNTHASE, MITOCHONDRIAL"/>
    <property type="match status" value="1"/>
</dbReference>
<feature type="site" description="Transition state stabilizer" evidence="9">
    <location>
        <position position="212"/>
    </location>
</feature>
<dbReference type="PANTHER" id="PTHR23342">
    <property type="entry name" value="N-ACETYLGLUTAMATE SYNTHASE"/>
    <property type="match status" value="1"/>
</dbReference>
<dbReference type="RefSeq" id="WP_000668896.1">
    <property type="nucleotide sequence ID" value="NZ_CM000952.1"/>
</dbReference>
<dbReference type="InterPro" id="IPR001048">
    <property type="entry name" value="Asp/Glu/Uridylate_kinase"/>
</dbReference>
<feature type="domain" description="Aspartate/glutamate/uridylate kinase" evidence="10">
    <location>
        <begin position="2"/>
        <end position="231"/>
    </location>
</feature>
<keyword evidence="3 9" id="KW-0028">Amino-acid biosynthesis</keyword>
<comment type="similarity">
    <text evidence="9">Belongs to the acetylglutamate kinase family. ArgB subfamily.</text>
</comment>
<name>A0A0E1XKJ0_STAAU</name>
<evidence type="ECO:0000256" key="7">
    <source>
        <dbReference type="ARBA" id="ARBA00022840"/>
    </source>
</evidence>
<keyword evidence="9" id="KW-0963">Cytoplasm</keyword>
<dbReference type="CDD" id="cd04238">
    <property type="entry name" value="AAK_NAGK-like"/>
    <property type="match status" value="1"/>
</dbReference>
<accession>A0A0E1XKJ0</accession>
<dbReference type="InterPro" id="IPR004662">
    <property type="entry name" value="AcgluKinase_fam"/>
</dbReference>
<dbReference type="AlphaFoldDB" id="A0A0E1XKJ0"/>
<comment type="function">
    <text evidence="9">Catalyzes the ATP-dependent phosphorylation of N-acetyl-L-glutamate.</text>
</comment>
<dbReference type="GO" id="GO:0005737">
    <property type="term" value="C:cytoplasm"/>
    <property type="evidence" value="ECO:0007669"/>
    <property type="project" value="UniProtKB-SubCell"/>
</dbReference>
<dbReference type="Gene3D" id="3.40.1160.10">
    <property type="entry name" value="Acetylglutamate kinase-like"/>
    <property type="match status" value="1"/>
</dbReference>
<feature type="site" description="Transition state stabilizer" evidence="9">
    <location>
        <position position="7"/>
    </location>
</feature>
<evidence type="ECO:0000256" key="2">
    <source>
        <dbReference type="ARBA" id="ARBA00022571"/>
    </source>
</evidence>
<sequence>MKFIVIKIGGSTLSDMHPSIINNIKHLRSNNIYPIIVHGGGPFINEALSNQQIEPHFVNGLRVTDKATMTITKHTLIADVNTALVAQFNQQQCSAIGLCGLDAQLFEIKRFDQQYGYVGVPTTLNIDSLSYLCTKFVPIINSIGFNNHDGEFYNINADTLAYFIAASLEAPIYVLSNIAGVLINDVVIPQLPLADINQYIEHGDIYGGMIPKVLDAKNAIKNGCPKVIIASGNKPNIIEAIYNNDFVGTTILKSSV</sequence>
<comment type="subcellular location">
    <subcellularLocation>
        <location evidence="9">Cytoplasm</location>
    </subcellularLocation>
</comment>
<evidence type="ECO:0000259" key="10">
    <source>
        <dbReference type="Pfam" id="PF00696"/>
    </source>
</evidence>
<dbReference type="EMBL" id="ACJA02000001">
    <property type="protein sequence ID" value="EFH96296.1"/>
    <property type="molecule type" value="Genomic_DNA"/>
</dbReference>
<evidence type="ECO:0000256" key="8">
    <source>
        <dbReference type="ARBA" id="ARBA00048141"/>
    </source>
</evidence>
<comment type="pathway">
    <text evidence="1 9">Amino-acid biosynthesis; L-arginine biosynthesis; N(2)-acetyl-L-ornithine from L-glutamate: step 2/4.</text>
</comment>
<evidence type="ECO:0000256" key="5">
    <source>
        <dbReference type="ARBA" id="ARBA00022741"/>
    </source>
</evidence>
<protein>
    <recommendedName>
        <fullName evidence="9">Acetylglutamate kinase</fullName>
        <ecNumber evidence="9">2.7.2.8</ecNumber>
    </recommendedName>
    <alternativeName>
        <fullName evidence="9">N-acetyl-L-glutamate 5-phosphotransferase</fullName>
    </alternativeName>
    <alternativeName>
        <fullName evidence="9">NAG kinase</fullName>
        <shortName evidence="9">NAGK</shortName>
    </alternativeName>
</protein>
<dbReference type="NCBIfam" id="TIGR00761">
    <property type="entry name" value="argB"/>
    <property type="match status" value="1"/>
</dbReference>
<dbReference type="UniPathway" id="UPA00068">
    <property type="reaction ID" value="UER00107"/>
</dbReference>
<reference evidence="11" key="1">
    <citation type="submission" date="2010-05" db="EMBL/GenBank/DDBJ databases">
        <authorList>
            <person name="Muzny D."/>
            <person name="Qin X."/>
            <person name="Buhay C."/>
            <person name="Dugan-Rocha S."/>
            <person name="Ding Y."/>
            <person name="Chen G."/>
            <person name="Hawes A."/>
            <person name="Holder M."/>
            <person name="Jhangiani S."/>
            <person name="Johnson A."/>
            <person name="Khan Z."/>
            <person name="Li Z."/>
            <person name="Liu W."/>
            <person name="Liu X."/>
            <person name="Perez L."/>
            <person name="Shen H."/>
            <person name="Wang Q."/>
            <person name="Watt J."/>
            <person name="Xi L."/>
            <person name="Xin Y."/>
            <person name="Zhou J."/>
            <person name="Deng J."/>
            <person name="Jiang H."/>
            <person name="Liu Y."/>
            <person name="Qu J."/>
            <person name="Song X.-Z."/>
            <person name="Zhang L."/>
            <person name="Villasana D."/>
            <person name="Johnson A."/>
            <person name="Liu J."/>
            <person name="Liyanage D."/>
            <person name="Lorensuhewa L."/>
            <person name="Robinson T."/>
            <person name="Song A."/>
            <person name="Song B.-B."/>
            <person name="Dinh H."/>
            <person name="Thornton R."/>
            <person name="Coyle M."/>
            <person name="Francisco L."/>
            <person name="Jackson L."/>
            <person name="Javaid M."/>
            <person name="Korchina V."/>
            <person name="Kovar C."/>
            <person name="Mata R."/>
            <person name="Mathew T."/>
            <person name="Ngo R."/>
            <person name="Nguyen L."/>
            <person name="Nguyen N."/>
            <person name="Okwuonu G."/>
            <person name="Ongeri F."/>
            <person name="Pham C."/>
            <person name="Simmons D."/>
            <person name="Wilczek-Boney K."/>
            <person name="Hale W."/>
            <person name="Jakkamsetti A."/>
            <person name="Pham P."/>
            <person name="Ruth R."/>
            <person name="San Lucas F."/>
            <person name="Warren J."/>
            <person name="Zhang J."/>
            <person name="Zhao Z."/>
            <person name="Zhou C."/>
            <person name="Zhu D."/>
            <person name="Lee S."/>
            <person name="Bess C."/>
            <person name="Blankenburg K."/>
            <person name="Forbes L."/>
            <person name="Fu Q."/>
            <person name="Gubbala S."/>
            <person name="Hirani K."/>
            <person name="Jayaseelan J.C."/>
            <person name="Lara F."/>
            <person name="Munidasa M."/>
            <person name="Palculict T."/>
            <person name="Patil S."/>
            <person name="Pu L.-L."/>
            <person name="Saada N."/>
            <person name="Tang L."/>
            <person name="Weissenberger G."/>
            <person name="Zhu Y."/>
            <person name="Hemphill L."/>
            <person name="Shang Y."/>
            <person name="Youmans B."/>
            <person name="Ayvaz T."/>
            <person name="Ross M."/>
            <person name="Santibanez J."/>
            <person name="Aqrawi P."/>
            <person name="Gross S."/>
            <person name="Joshi V."/>
            <person name="Fowler G."/>
            <person name="Nazareth L."/>
            <person name="Reid J."/>
            <person name="Worley K."/>
            <person name="Petrosino J."/>
            <person name="Highlander S."/>
            <person name="Gibbs R."/>
        </authorList>
    </citation>
    <scope>NUCLEOTIDE SEQUENCE [LARGE SCALE GENOMIC DNA]</scope>
    <source>
        <strain evidence="11">MN8</strain>
    </source>
</reference>
<evidence type="ECO:0000256" key="3">
    <source>
        <dbReference type="ARBA" id="ARBA00022605"/>
    </source>
</evidence>
<organism evidence="11">
    <name type="scientific">Staphylococcus aureus subsp. aureus MN8</name>
    <dbReference type="NCBI Taxonomy" id="548470"/>
    <lineage>
        <taxon>Bacteria</taxon>
        <taxon>Bacillati</taxon>
        <taxon>Bacillota</taxon>
        <taxon>Bacilli</taxon>
        <taxon>Bacillales</taxon>
        <taxon>Staphylococcaceae</taxon>
        <taxon>Staphylococcus</taxon>
    </lineage>
</organism>
<keyword evidence="7 9" id="KW-0067">ATP-binding</keyword>
<evidence type="ECO:0000313" key="11">
    <source>
        <dbReference type="EMBL" id="EFH96296.1"/>
    </source>
</evidence>
<dbReference type="GO" id="GO:0042450">
    <property type="term" value="P:L-arginine biosynthetic process via ornithine"/>
    <property type="evidence" value="ECO:0007669"/>
    <property type="project" value="UniProtKB-UniRule"/>
</dbReference>
<dbReference type="HAMAP" id="MF_00082">
    <property type="entry name" value="ArgB"/>
    <property type="match status" value="1"/>
</dbReference>